<dbReference type="Proteomes" id="UP000622552">
    <property type="component" value="Unassembled WGS sequence"/>
</dbReference>
<keyword evidence="3" id="KW-1185">Reference proteome</keyword>
<reference evidence="2" key="1">
    <citation type="submission" date="2020-11" db="EMBL/GenBank/DDBJ databases">
        <title>Sequencing the genomes of 1000 actinobacteria strains.</title>
        <authorList>
            <person name="Klenk H.-P."/>
        </authorList>
    </citation>
    <scope>NUCLEOTIDE SEQUENCE</scope>
    <source>
        <strain evidence="2">DSM 45356</strain>
    </source>
</reference>
<proteinExistence type="predicted"/>
<evidence type="ECO:0000313" key="3">
    <source>
        <dbReference type="Proteomes" id="UP000622552"/>
    </source>
</evidence>
<feature type="compositionally biased region" description="Polar residues" evidence="1">
    <location>
        <begin position="1"/>
        <end position="10"/>
    </location>
</feature>
<evidence type="ECO:0000256" key="1">
    <source>
        <dbReference type="SAM" id="MobiDB-lite"/>
    </source>
</evidence>
<feature type="compositionally biased region" description="Polar residues" evidence="1">
    <location>
        <begin position="154"/>
        <end position="163"/>
    </location>
</feature>
<dbReference type="AlphaFoldDB" id="A0A8J7KQK6"/>
<comment type="caution">
    <text evidence="2">The sequence shown here is derived from an EMBL/GenBank/DDBJ whole genome shotgun (WGS) entry which is preliminary data.</text>
</comment>
<feature type="region of interest" description="Disordered" evidence="1">
    <location>
        <begin position="1"/>
        <end position="32"/>
    </location>
</feature>
<evidence type="ECO:0008006" key="4">
    <source>
        <dbReference type="Google" id="ProtNLM"/>
    </source>
</evidence>
<feature type="region of interest" description="Disordered" evidence="1">
    <location>
        <begin position="129"/>
        <end position="167"/>
    </location>
</feature>
<sequence length="174" mass="18053">MPDNDPTATPNAPEDQEVTGTPPEGSPAPLDLSALDTVDKLPTWAQDTIRQLRREAGDKRTQASTQATELETALARISALEASNADASRQLRVADLAKTHSVPAELLTASGITEDAALTDYAAQLASALAPKEEAPQATVRRKPVDGLTGGASAPQSPATPTNPADVAALILDR</sequence>
<accession>A0A8J7KQK6</accession>
<dbReference type="RefSeq" id="WP_197004372.1">
    <property type="nucleotide sequence ID" value="NZ_BONS01000020.1"/>
</dbReference>
<dbReference type="EMBL" id="JADOUF010000001">
    <property type="protein sequence ID" value="MBG6137517.1"/>
    <property type="molecule type" value="Genomic_DNA"/>
</dbReference>
<evidence type="ECO:0000313" key="2">
    <source>
        <dbReference type="EMBL" id="MBG6137517.1"/>
    </source>
</evidence>
<name>A0A8J7KQK6_9ACTN</name>
<gene>
    <name evidence="2" type="ORF">IW245_003711</name>
</gene>
<organism evidence="2 3">
    <name type="scientific">Longispora fulva</name>
    <dbReference type="NCBI Taxonomy" id="619741"/>
    <lineage>
        <taxon>Bacteria</taxon>
        <taxon>Bacillati</taxon>
        <taxon>Actinomycetota</taxon>
        <taxon>Actinomycetes</taxon>
        <taxon>Micromonosporales</taxon>
        <taxon>Micromonosporaceae</taxon>
        <taxon>Longispora</taxon>
    </lineage>
</organism>
<protein>
    <recommendedName>
        <fullName evidence="4">Scaffolding protein</fullName>
    </recommendedName>
</protein>